<reference evidence="3 4" key="1">
    <citation type="submission" date="2016-08" db="EMBL/GenBank/DDBJ databases">
        <authorList>
            <person name="Seilhamer J.J."/>
        </authorList>
    </citation>
    <scope>NUCLEOTIDE SEQUENCE [LARGE SCALE GENOMIC DNA]</scope>
    <source>
        <strain evidence="3">ING2-E5A</strain>
    </source>
</reference>
<dbReference type="CDD" id="cd02142">
    <property type="entry name" value="McbC_SagB-like_oxidoreductase"/>
    <property type="match status" value="1"/>
</dbReference>
<dbReference type="EMBL" id="LT608328">
    <property type="protein sequence ID" value="SCM58650.1"/>
    <property type="molecule type" value="Genomic_DNA"/>
</dbReference>
<evidence type="ECO:0000313" key="4">
    <source>
        <dbReference type="Proteomes" id="UP000178485"/>
    </source>
</evidence>
<dbReference type="RefSeq" id="WP_071137152.1">
    <property type="nucleotide sequence ID" value="NZ_LT608328.1"/>
</dbReference>
<dbReference type="InterPro" id="IPR000415">
    <property type="entry name" value="Nitroreductase-like"/>
</dbReference>
<organism evidence="3 4">
    <name type="scientific">Petrimonas mucosa</name>
    <dbReference type="NCBI Taxonomy" id="1642646"/>
    <lineage>
        <taxon>Bacteria</taxon>
        <taxon>Pseudomonadati</taxon>
        <taxon>Bacteroidota</taxon>
        <taxon>Bacteroidia</taxon>
        <taxon>Bacteroidales</taxon>
        <taxon>Dysgonomonadaceae</taxon>
        <taxon>Petrimonas</taxon>
    </lineage>
</organism>
<dbReference type="InterPro" id="IPR029479">
    <property type="entry name" value="Nitroreductase"/>
</dbReference>
<proteinExistence type="predicted"/>
<dbReference type="Pfam" id="PF00881">
    <property type="entry name" value="Nitroreductase"/>
    <property type="match status" value="1"/>
</dbReference>
<dbReference type="KEGG" id="pmuc:ING2E5A_1902"/>
<feature type="chain" id="PRO_5009603941" evidence="1">
    <location>
        <begin position="20"/>
        <end position="213"/>
    </location>
</feature>
<dbReference type="InterPro" id="IPR052544">
    <property type="entry name" value="Bacteriocin_Proc_Enz"/>
</dbReference>
<dbReference type="Proteomes" id="UP000178485">
    <property type="component" value="Chromosome i"/>
</dbReference>
<protein>
    <submittedName>
        <fullName evidence="3">Nitroreductase</fullName>
    </submittedName>
</protein>
<sequence>MKKGVLICLIFAFTTNLPAQNSESIALNPPSKDRGKSVMSALWQRKSVRDFDTAKITHQDLSDLLWAANGINRPEEGKRTAPSALNAQDIDIYLFNETGVYVYNAKQHTLELVAKGDNRKLFSGPVATDSHPSLILLLVSDISRFRIGENTQKLEWAAMDAGIVAQNILLFCSSIDMVGRPRAGMNKQSINELLHLNDQQYPMLNIPVSYKKD</sequence>
<feature type="signal peptide" evidence="1">
    <location>
        <begin position="1"/>
        <end position="19"/>
    </location>
</feature>
<dbReference type="PANTHER" id="PTHR43745">
    <property type="entry name" value="NITROREDUCTASE MJ1384-RELATED"/>
    <property type="match status" value="1"/>
</dbReference>
<gene>
    <name evidence="3" type="ORF">ING2E5A_1902</name>
</gene>
<evidence type="ECO:0000313" key="3">
    <source>
        <dbReference type="EMBL" id="SCM58650.1"/>
    </source>
</evidence>
<accession>A0A1G4G843</accession>
<evidence type="ECO:0000256" key="1">
    <source>
        <dbReference type="SAM" id="SignalP"/>
    </source>
</evidence>
<dbReference type="AlphaFoldDB" id="A0A1G4G843"/>
<dbReference type="Gene3D" id="3.40.109.10">
    <property type="entry name" value="NADH Oxidase"/>
    <property type="match status" value="1"/>
</dbReference>
<keyword evidence="4" id="KW-1185">Reference proteome</keyword>
<evidence type="ECO:0000259" key="2">
    <source>
        <dbReference type="Pfam" id="PF00881"/>
    </source>
</evidence>
<keyword evidence="1" id="KW-0732">Signal</keyword>
<name>A0A1G4G843_9BACT</name>
<dbReference type="GO" id="GO:0016491">
    <property type="term" value="F:oxidoreductase activity"/>
    <property type="evidence" value="ECO:0007669"/>
    <property type="project" value="InterPro"/>
</dbReference>
<dbReference type="STRING" id="1642646.ING2E5A_1902"/>
<dbReference type="PANTHER" id="PTHR43745:SF2">
    <property type="entry name" value="NITROREDUCTASE MJ1384-RELATED"/>
    <property type="match status" value="1"/>
</dbReference>
<feature type="domain" description="Nitroreductase" evidence="2">
    <location>
        <begin position="44"/>
        <end position="208"/>
    </location>
</feature>
<dbReference type="SUPFAM" id="SSF55469">
    <property type="entry name" value="FMN-dependent nitroreductase-like"/>
    <property type="match status" value="1"/>
</dbReference>